<evidence type="ECO:0000313" key="9">
    <source>
        <dbReference type="EMBL" id="GGF20601.1"/>
    </source>
</evidence>
<evidence type="ECO:0000259" key="8">
    <source>
        <dbReference type="PROSITE" id="PS51007"/>
    </source>
</evidence>
<name>A0A8J2YVG5_9PROT</name>
<evidence type="ECO:0000256" key="3">
    <source>
        <dbReference type="ARBA" id="ARBA00022723"/>
    </source>
</evidence>
<feature type="domain" description="Cytochrome c" evidence="8">
    <location>
        <begin position="184"/>
        <end position="265"/>
    </location>
</feature>
<evidence type="ECO:0000256" key="6">
    <source>
        <dbReference type="PROSITE-ProRule" id="PRU00433"/>
    </source>
</evidence>
<comment type="caution">
    <text evidence="9">The sequence shown here is derived from an EMBL/GenBank/DDBJ whole genome shotgun (WGS) entry which is preliminary data.</text>
</comment>
<dbReference type="InterPro" id="IPR050597">
    <property type="entry name" value="Cytochrome_c_Oxidase_Subunit"/>
</dbReference>
<evidence type="ECO:0000256" key="2">
    <source>
        <dbReference type="ARBA" id="ARBA00022617"/>
    </source>
</evidence>
<keyword evidence="4" id="KW-0249">Electron transport</keyword>
<dbReference type="PANTHER" id="PTHR33751">
    <property type="entry name" value="CBB3-TYPE CYTOCHROME C OXIDASE SUBUNIT FIXP"/>
    <property type="match status" value="1"/>
</dbReference>
<keyword evidence="7" id="KW-0472">Membrane</keyword>
<dbReference type="GO" id="GO:0046872">
    <property type="term" value="F:metal ion binding"/>
    <property type="evidence" value="ECO:0007669"/>
    <property type="project" value="UniProtKB-KW"/>
</dbReference>
<feature type="transmembrane region" description="Helical" evidence="7">
    <location>
        <begin position="12"/>
        <end position="36"/>
    </location>
</feature>
<proteinExistence type="predicted"/>
<evidence type="ECO:0000256" key="7">
    <source>
        <dbReference type="SAM" id="Phobius"/>
    </source>
</evidence>
<keyword evidence="10" id="KW-1185">Reference proteome</keyword>
<dbReference type="PANTHER" id="PTHR33751:SF9">
    <property type="entry name" value="CYTOCHROME C4"/>
    <property type="match status" value="1"/>
</dbReference>
<dbReference type="InterPro" id="IPR036909">
    <property type="entry name" value="Cyt_c-like_dom_sf"/>
</dbReference>
<dbReference type="InterPro" id="IPR009056">
    <property type="entry name" value="Cyt_c-like_dom"/>
</dbReference>
<keyword evidence="7" id="KW-0812">Transmembrane</keyword>
<evidence type="ECO:0000256" key="5">
    <source>
        <dbReference type="ARBA" id="ARBA00023004"/>
    </source>
</evidence>
<dbReference type="Proteomes" id="UP000646365">
    <property type="component" value="Unassembled WGS sequence"/>
</dbReference>
<dbReference type="SUPFAM" id="SSF46626">
    <property type="entry name" value="Cytochrome c"/>
    <property type="match status" value="2"/>
</dbReference>
<feature type="domain" description="Cytochrome c" evidence="8">
    <location>
        <begin position="92"/>
        <end position="169"/>
    </location>
</feature>
<keyword evidence="7" id="KW-1133">Transmembrane helix</keyword>
<evidence type="ECO:0000256" key="1">
    <source>
        <dbReference type="ARBA" id="ARBA00022448"/>
    </source>
</evidence>
<protein>
    <submittedName>
        <fullName evidence="9">Cytochrome c</fullName>
    </submittedName>
</protein>
<dbReference type="EMBL" id="BMJQ01000007">
    <property type="protein sequence ID" value="GGF20601.1"/>
    <property type="molecule type" value="Genomic_DNA"/>
</dbReference>
<dbReference type="Gene3D" id="1.10.760.10">
    <property type="entry name" value="Cytochrome c-like domain"/>
    <property type="match status" value="2"/>
</dbReference>
<evidence type="ECO:0000313" key="10">
    <source>
        <dbReference type="Proteomes" id="UP000646365"/>
    </source>
</evidence>
<dbReference type="PROSITE" id="PS51007">
    <property type="entry name" value="CYTC"/>
    <property type="match status" value="2"/>
</dbReference>
<evidence type="ECO:0000256" key="4">
    <source>
        <dbReference type="ARBA" id="ARBA00022982"/>
    </source>
</evidence>
<gene>
    <name evidence="9" type="ORF">GCM10011611_28270</name>
</gene>
<accession>A0A8J2YVG5</accession>
<dbReference type="AlphaFoldDB" id="A0A8J2YVG5"/>
<keyword evidence="5 6" id="KW-0408">Iron</keyword>
<dbReference type="GO" id="GO:0020037">
    <property type="term" value="F:heme binding"/>
    <property type="evidence" value="ECO:0007669"/>
    <property type="project" value="InterPro"/>
</dbReference>
<keyword evidence="3 6" id="KW-0479">Metal-binding</keyword>
<dbReference type="RefSeq" id="WP_189046801.1">
    <property type="nucleotide sequence ID" value="NZ_BMJQ01000007.1"/>
</dbReference>
<dbReference type="GO" id="GO:0009055">
    <property type="term" value="F:electron transfer activity"/>
    <property type="evidence" value="ECO:0007669"/>
    <property type="project" value="InterPro"/>
</dbReference>
<keyword evidence="1" id="KW-0813">Transport</keyword>
<reference evidence="9" key="1">
    <citation type="journal article" date="2014" name="Int. J. Syst. Evol. Microbiol.">
        <title>Complete genome sequence of Corynebacterium casei LMG S-19264T (=DSM 44701T), isolated from a smear-ripened cheese.</title>
        <authorList>
            <consortium name="US DOE Joint Genome Institute (JGI-PGF)"/>
            <person name="Walter F."/>
            <person name="Albersmeier A."/>
            <person name="Kalinowski J."/>
            <person name="Ruckert C."/>
        </authorList>
    </citation>
    <scope>NUCLEOTIDE SEQUENCE</scope>
    <source>
        <strain evidence="9">CGMCC 1.15725</strain>
    </source>
</reference>
<reference evidence="9" key="2">
    <citation type="submission" date="2020-09" db="EMBL/GenBank/DDBJ databases">
        <authorList>
            <person name="Sun Q."/>
            <person name="Zhou Y."/>
        </authorList>
    </citation>
    <scope>NUCLEOTIDE SEQUENCE</scope>
    <source>
        <strain evidence="9">CGMCC 1.15725</strain>
    </source>
</reference>
<dbReference type="Pfam" id="PF00034">
    <property type="entry name" value="Cytochrom_C"/>
    <property type="match status" value="1"/>
</dbReference>
<keyword evidence="2 6" id="KW-0349">Heme</keyword>
<organism evidence="9 10">
    <name type="scientific">Aliidongia dinghuensis</name>
    <dbReference type="NCBI Taxonomy" id="1867774"/>
    <lineage>
        <taxon>Bacteria</taxon>
        <taxon>Pseudomonadati</taxon>
        <taxon>Pseudomonadota</taxon>
        <taxon>Alphaproteobacteria</taxon>
        <taxon>Rhodospirillales</taxon>
        <taxon>Dongiaceae</taxon>
        <taxon>Aliidongia</taxon>
    </lineage>
</organism>
<sequence length="266" mass="28319">MSQERVFSLGNPWFRASVGITVAVGVFSAFVGFIWLPSVEPDAQFQGIWNAICSAAGVPRTWLKSEPSAAAPTFVASTVVVTPQMLDDATAESIGRGATLALKCTMCHGARGLSEANSPNLAGQYAASVYKELQDFKTGARTNAIMSPMIANLSDRDMRDLAAYYAYLPRPPAYHPAGGSTAPSIVAHGAPMRNIPPCAACHGGMDTKTGSPWLDGESAVYLKAQLQAFASGDRHNDISEQMRNVARRMTPAEIDAAAEYYASQPQ</sequence>